<reference evidence="3" key="1">
    <citation type="journal article" date="2017" name="Nat. Ecol. Evol.">
        <title>Genome expansion and lineage-specific genetic innovations in the forest pathogenic fungi Armillaria.</title>
        <authorList>
            <person name="Sipos G."/>
            <person name="Prasanna A.N."/>
            <person name="Walter M.C."/>
            <person name="O'Connor E."/>
            <person name="Balint B."/>
            <person name="Krizsan K."/>
            <person name="Kiss B."/>
            <person name="Hess J."/>
            <person name="Varga T."/>
            <person name="Slot J."/>
            <person name="Riley R."/>
            <person name="Boka B."/>
            <person name="Rigling D."/>
            <person name="Barry K."/>
            <person name="Lee J."/>
            <person name="Mihaltcheva S."/>
            <person name="LaButti K."/>
            <person name="Lipzen A."/>
            <person name="Waldron R."/>
            <person name="Moloney N.M."/>
            <person name="Sperisen C."/>
            <person name="Kredics L."/>
            <person name="Vagvoelgyi C."/>
            <person name="Patrignani A."/>
            <person name="Fitzpatrick D."/>
            <person name="Nagy I."/>
            <person name="Doyle S."/>
            <person name="Anderson J.B."/>
            <person name="Grigoriev I.V."/>
            <person name="Gueldener U."/>
            <person name="Muensterkoetter M."/>
            <person name="Nagy L.G."/>
        </authorList>
    </citation>
    <scope>NUCLEOTIDE SEQUENCE [LARGE SCALE GENOMIC DNA]</scope>
    <source>
        <strain evidence="3">Ar21-2</strain>
    </source>
</reference>
<sequence>MLAVIVFTPTSDYRRSIRGYFFVPARLQAAPIWSIPALPIQKESSSAALPPSTDVVIIRSGITGTSFARTLLGTDGSLEVVMLEARDACSGATARNGGHITPPLYHDYLDLKKKHGAEAAKQIIHLRLSHLDELD</sequence>
<organism evidence="2 3">
    <name type="scientific">Armillaria gallica</name>
    <name type="common">Bulbous honey fungus</name>
    <name type="synonym">Armillaria bulbosa</name>
    <dbReference type="NCBI Taxonomy" id="47427"/>
    <lineage>
        <taxon>Eukaryota</taxon>
        <taxon>Fungi</taxon>
        <taxon>Dikarya</taxon>
        <taxon>Basidiomycota</taxon>
        <taxon>Agaricomycotina</taxon>
        <taxon>Agaricomycetes</taxon>
        <taxon>Agaricomycetidae</taxon>
        <taxon>Agaricales</taxon>
        <taxon>Marasmiineae</taxon>
        <taxon>Physalacriaceae</taxon>
        <taxon>Armillaria</taxon>
    </lineage>
</organism>
<proteinExistence type="predicted"/>
<dbReference type="AlphaFoldDB" id="A0A2H3D5Z9"/>
<dbReference type="PANTHER" id="PTHR13847">
    <property type="entry name" value="SARCOSINE DEHYDROGENASE-RELATED"/>
    <property type="match status" value="1"/>
</dbReference>
<evidence type="ECO:0000313" key="3">
    <source>
        <dbReference type="Proteomes" id="UP000217790"/>
    </source>
</evidence>
<dbReference type="InterPro" id="IPR006076">
    <property type="entry name" value="FAD-dep_OxRdtase"/>
</dbReference>
<dbReference type="SUPFAM" id="SSF51905">
    <property type="entry name" value="FAD/NAD(P)-binding domain"/>
    <property type="match status" value="1"/>
</dbReference>
<accession>A0A2H3D5Z9</accession>
<evidence type="ECO:0000259" key="1">
    <source>
        <dbReference type="Pfam" id="PF01266"/>
    </source>
</evidence>
<gene>
    <name evidence="2" type="ORF">ARMGADRAFT_1083740</name>
</gene>
<dbReference type="Proteomes" id="UP000217790">
    <property type="component" value="Unassembled WGS sequence"/>
</dbReference>
<keyword evidence="3" id="KW-1185">Reference proteome</keyword>
<dbReference type="Gene3D" id="3.50.50.60">
    <property type="entry name" value="FAD/NAD(P)-binding domain"/>
    <property type="match status" value="1"/>
</dbReference>
<dbReference type="PANTHER" id="PTHR13847:SF213">
    <property type="entry name" value="DEPENDENT OXIDOREDUCTASE, PUTATIVE-RELATED"/>
    <property type="match status" value="1"/>
</dbReference>
<protein>
    <recommendedName>
        <fullName evidence="1">FAD dependent oxidoreductase domain-containing protein</fullName>
    </recommendedName>
</protein>
<dbReference type="GO" id="GO:0005737">
    <property type="term" value="C:cytoplasm"/>
    <property type="evidence" value="ECO:0007669"/>
    <property type="project" value="TreeGrafter"/>
</dbReference>
<dbReference type="EMBL" id="KZ293669">
    <property type="protein sequence ID" value="PBK89194.1"/>
    <property type="molecule type" value="Genomic_DNA"/>
</dbReference>
<dbReference type="OrthoDB" id="429143at2759"/>
<dbReference type="Pfam" id="PF01266">
    <property type="entry name" value="DAO"/>
    <property type="match status" value="1"/>
</dbReference>
<name>A0A2H3D5Z9_ARMGA</name>
<dbReference type="STRING" id="47427.A0A2H3D5Z9"/>
<dbReference type="InterPro" id="IPR036188">
    <property type="entry name" value="FAD/NAD-bd_sf"/>
</dbReference>
<feature type="domain" description="FAD dependent oxidoreductase" evidence="1">
    <location>
        <begin position="54"/>
        <end position="123"/>
    </location>
</feature>
<dbReference type="InParanoid" id="A0A2H3D5Z9"/>
<evidence type="ECO:0000313" key="2">
    <source>
        <dbReference type="EMBL" id="PBK89194.1"/>
    </source>
</evidence>